<dbReference type="OrthoDB" id="8446731at2"/>
<dbReference type="RefSeq" id="WP_097279551.1">
    <property type="nucleotide sequence ID" value="NZ_OCNJ01000005.1"/>
</dbReference>
<evidence type="ECO:0008006" key="3">
    <source>
        <dbReference type="Google" id="ProtNLM"/>
    </source>
</evidence>
<evidence type="ECO:0000313" key="2">
    <source>
        <dbReference type="Proteomes" id="UP000219621"/>
    </source>
</evidence>
<keyword evidence="2" id="KW-1185">Reference proteome</keyword>
<proteinExistence type="predicted"/>
<dbReference type="EMBL" id="OCNJ01000005">
    <property type="protein sequence ID" value="SOD96136.1"/>
    <property type="molecule type" value="Genomic_DNA"/>
</dbReference>
<sequence length="79" mass="8934">MHIESSPPSAPLTPVLYVQRDETGRWVVRREGEPHARRFTDRKAAARFARETGEAAGGYRLFLELADGRLLCEMLNVAH</sequence>
<protein>
    <recommendedName>
        <fullName evidence="3">DUF2188 domain-containing protein</fullName>
    </recommendedName>
</protein>
<gene>
    <name evidence="1" type="ORF">SAMN05421508_105173</name>
</gene>
<dbReference type="AlphaFoldDB" id="A0A286GLR8"/>
<reference evidence="2" key="1">
    <citation type="submission" date="2017-09" db="EMBL/GenBank/DDBJ databases">
        <authorList>
            <person name="Varghese N."/>
            <person name="Submissions S."/>
        </authorList>
    </citation>
    <scope>NUCLEOTIDE SEQUENCE [LARGE SCALE GENOMIC DNA]</scope>
    <source>
        <strain evidence="2">USBA 140</strain>
    </source>
</reference>
<organism evidence="1 2">
    <name type="scientific">Caenispirillum bisanense</name>
    <dbReference type="NCBI Taxonomy" id="414052"/>
    <lineage>
        <taxon>Bacteria</taxon>
        <taxon>Pseudomonadati</taxon>
        <taxon>Pseudomonadota</taxon>
        <taxon>Alphaproteobacteria</taxon>
        <taxon>Rhodospirillales</taxon>
        <taxon>Novispirillaceae</taxon>
        <taxon>Caenispirillum</taxon>
    </lineage>
</organism>
<name>A0A286GLR8_9PROT</name>
<evidence type="ECO:0000313" key="1">
    <source>
        <dbReference type="EMBL" id="SOD96136.1"/>
    </source>
</evidence>
<dbReference type="Proteomes" id="UP000219621">
    <property type="component" value="Unassembled WGS sequence"/>
</dbReference>
<accession>A0A286GLR8</accession>